<dbReference type="VEuPathDB" id="VectorBase:ASIC013803"/>
<protein>
    <submittedName>
        <fullName evidence="2 3">Uncharacterized protein</fullName>
    </submittedName>
</protein>
<dbReference type="EMBL" id="KE525308">
    <property type="protein sequence ID" value="KFB45848.1"/>
    <property type="molecule type" value="Genomic_DNA"/>
</dbReference>
<dbReference type="EnsemblMetazoa" id="ASIC013803-RA">
    <property type="protein sequence ID" value="ASIC013803-PA"/>
    <property type="gene ID" value="ASIC013803"/>
</dbReference>
<sequence>MSDTKSEEQAVAANAKPEGETAEIKSPTKRTPKRKADAFQKESEELLKTLGVTVDMEDGRRRTRSSARGGGPATPTTTPATPPAKRARGGAQTPSSKRGKATEEAAPGEESHKTDKGTPKKRTHAEPKKLDLTDKNESSSKDDEDQPEVDGTETSTAVAKEAESEKEVTKDVEVESVKDEADSTKDAVDVKEKEPAKKEDVPKETKTTATGEKNVSVVEESKSVSSKPDDTPMEVDVQEEKPTAVVADEAKPSTNEVKPTDEEKTSVKEPEQLSHNKVDESGSSAKEEKVDQPAESNGTPEAKDVASDAAVEVVQAADVLKEGVPTQEAEKTPSSVTVNDVVSAAQNNADEKDSPNGEL</sequence>
<dbReference type="Proteomes" id="UP000030765">
    <property type="component" value="Unassembled WGS sequence"/>
</dbReference>
<feature type="compositionally biased region" description="Basic and acidic residues" evidence="1">
    <location>
        <begin position="349"/>
        <end position="359"/>
    </location>
</feature>
<feature type="compositionally biased region" description="Polar residues" evidence="1">
    <location>
        <begin position="332"/>
        <end position="348"/>
    </location>
</feature>
<feature type="region of interest" description="Disordered" evidence="1">
    <location>
        <begin position="1"/>
        <end position="359"/>
    </location>
</feature>
<feature type="compositionally biased region" description="Acidic residues" evidence="1">
    <location>
        <begin position="142"/>
        <end position="151"/>
    </location>
</feature>
<reference evidence="3" key="2">
    <citation type="submission" date="2020-05" db="UniProtKB">
        <authorList>
            <consortium name="EnsemblMetazoa"/>
        </authorList>
    </citation>
    <scope>IDENTIFICATION</scope>
</reference>
<feature type="compositionally biased region" description="Basic and acidic residues" evidence="1">
    <location>
        <begin position="258"/>
        <end position="292"/>
    </location>
</feature>
<keyword evidence="4" id="KW-1185">Reference proteome</keyword>
<gene>
    <name evidence="2" type="ORF">ZHAS_00013803</name>
</gene>
<dbReference type="OrthoDB" id="7744545at2759"/>
<evidence type="ECO:0000256" key="1">
    <source>
        <dbReference type="SAM" id="MobiDB-lite"/>
    </source>
</evidence>
<name>A0A084W6K4_ANOSI</name>
<proteinExistence type="predicted"/>
<reference evidence="2 4" key="1">
    <citation type="journal article" date="2014" name="BMC Genomics">
        <title>Genome sequence of Anopheles sinensis provides insight into genetics basis of mosquito competence for malaria parasites.</title>
        <authorList>
            <person name="Zhou D."/>
            <person name="Zhang D."/>
            <person name="Ding G."/>
            <person name="Shi L."/>
            <person name="Hou Q."/>
            <person name="Ye Y."/>
            <person name="Xu Y."/>
            <person name="Zhou H."/>
            <person name="Xiong C."/>
            <person name="Li S."/>
            <person name="Yu J."/>
            <person name="Hong S."/>
            <person name="Yu X."/>
            <person name="Zou P."/>
            <person name="Chen C."/>
            <person name="Chang X."/>
            <person name="Wang W."/>
            <person name="Lv Y."/>
            <person name="Sun Y."/>
            <person name="Ma L."/>
            <person name="Shen B."/>
            <person name="Zhu C."/>
        </authorList>
    </citation>
    <scope>NUCLEOTIDE SEQUENCE [LARGE SCALE GENOMIC DNA]</scope>
</reference>
<feature type="compositionally biased region" description="Basic and acidic residues" evidence="1">
    <location>
        <begin position="34"/>
        <end position="47"/>
    </location>
</feature>
<accession>A0A084W6K4</accession>
<feature type="compositionally biased region" description="Low complexity" evidence="1">
    <location>
        <begin position="307"/>
        <end position="318"/>
    </location>
</feature>
<dbReference type="AlphaFoldDB" id="A0A084W6K4"/>
<dbReference type="STRING" id="74873.A0A084W6K4"/>
<dbReference type="OMA" id="PAKETNC"/>
<organism evidence="2">
    <name type="scientific">Anopheles sinensis</name>
    <name type="common">Mosquito</name>
    <dbReference type="NCBI Taxonomy" id="74873"/>
    <lineage>
        <taxon>Eukaryota</taxon>
        <taxon>Metazoa</taxon>
        <taxon>Ecdysozoa</taxon>
        <taxon>Arthropoda</taxon>
        <taxon>Hexapoda</taxon>
        <taxon>Insecta</taxon>
        <taxon>Pterygota</taxon>
        <taxon>Neoptera</taxon>
        <taxon>Endopterygota</taxon>
        <taxon>Diptera</taxon>
        <taxon>Nematocera</taxon>
        <taxon>Culicoidea</taxon>
        <taxon>Culicidae</taxon>
        <taxon>Anophelinae</taxon>
        <taxon>Anopheles</taxon>
    </lineage>
</organism>
<dbReference type="EMBL" id="ATLV01020836">
    <property type="status" value="NOT_ANNOTATED_CDS"/>
    <property type="molecule type" value="Genomic_DNA"/>
</dbReference>
<evidence type="ECO:0000313" key="2">
    <source>
        <dbReference type="EMBL" id="KFB45848.1"/>
    </source>
</evidence>
<evidence type="ECO:0000313" key="3">
    <source>
        <dbReference type="EnsemblMetazoa" id="ASIC013803-PA"/>
    </source>
</evidence>
<feature type="compositionally biased region" description="Basic and acidic residues" evidence="1">
    <location>
        <begin position="160"/>
        <end position="206"/>
    </location>
</feature>
<feature type="compositionally biased region" description="Basic and acidic residues" evidence="1">
    <location>
        <begin position="109"/>
        <end position="141"/>
    </location>
</feature>
<feature type="compositionally biased region" description="Basic and acidic residues" evidence="1">
    <location>
        <begin position="219"/>
        <end position="230"/>
    </location>
</feature>
<dbReference type="VEuPathDB" id="VectorBase:ASIS018186"/>
<evidence type="ECO:0000313" key="4">
    <source>
        <dbReference type="Proteomes" id="UP000030765"/>
    </source>
</evidence>